<proteinExistence type="predicted"/>
<sequence>MKKFKLLLSTLIILCVISGGCSNKIKRDSSLDNSYNKAIETLNKNEEAINNKIAEKYMNVNKGTLNYDTYPGQYYFYETYDGFVTTDLMSKFPNFDDKRYGETLCEYTYAPEDNPSSMNYEDAIKLVYSVLPDDIKEERTIYNKALQKTYIVYSSSQGNFVVGLTHSVIVNTNGTPTENRDTIVGIDYLKEI</sequence>
<name>A0A1I0ZYZ5_9CLOT</name>
<evidence type="ECO:0008006" key="3">
    <source>
        <dbReference type="Google" id="ProtNLM"/>
    </source>
</evidence>
<evidence type="ECO:0000313" key="1">
    <source>
        <dbReference type="EMBL" id="SFB30787.1"/>
    </source>
</evidence>
<evidence type="ECO:0000313" key="2">
    <source>
        <dbReference type="Proteomes" id="UP000198619"/>
    </source>
</evidence>
<keyword evidence="2" id="KW-1185">Reference proteome</keyword>
<dbReference type="OrthoDB" id="1933170at2"/>
<dbReference type="Proteomes" id="UP000198619">
    <property type="component" value="Unassembled WGS sequence"/>
</dbReference>
<dbReference type="AlphaFoldDB" id="A0A1I0ZYZ5"/>
<accession>A0A1I0ZYZ5</accession>
<reference evidence="1" key="1">
    <citation type="submission" date="2016-10" db="EMBL/GenBank/DDBJ databases">
        <authorList>
            <person name="de Groot N.N."/>
        </authorList>
    </citation>
    <scope>NUCLEOTIDE SEQUENCE [LARGE SCALE GENOMIC DNA]</scope>
    <source>
        <strain evidence="1">DSM 12271</strain>
    </source>
</reference>
<organism evidence="1 2">
    <name type="scientific">Clostridium frigidicarnis</name>
    <dbReference type="NCBI Taxonomy" id="84698"/>
    <lineage>
        <taxon>Bacteria</taxon>
        <taxon>Bacillati</taxon>
        <taxon>Bacillota</taxon>
        <taxon>Clostridia</taxon>
        <taxon>Eubacteriales</taxon>
        <taxon>Clostridiaceae</taxon>
        <taxon>Clostridium</taxon>
    </lineage>
</organism>
<gene>
    <name evidence="1" type="ORF">SAMN04488528_102741</name>
</gene>
<dbReference type="EMBL" id="FOKI01000027">
    <property type="protein sequence ID" value="SFB30787.1"/>
    <property type="molecule type" value="Genomic_DNA"/>
</dbReference>
<dbReference type="PROSITE" id="PS51257">
    <property type="entry name" value="PROKAR_LIPOPROTEIN"/>
    <property type="match status" value="1"/>
</dbReference>
<protein>
    <recommendedName>
        <fullName evidence="3">Lipoprotein</fullName>
    </recommendedName>
</protein>
<dbReference type="RefSeq" id="WP_090042393.1">
    <property type="nucleotide sequence ID" value="NZ_FOKI01000027.1"/>
</dbReference>